<dbReference type="PANTHER" id="PTHR12436">
    <property type="entry name" value="80 KDA MCM3-ASSOCIATED PROTEIN"/>
    <property type="match status" value="1"/>
</dbReference>
<feature type="non-terminal residue" evidence="1">
    <location>
        <position position="1"/>
    </location>
</feature>
<gene>
    <name evidence="1" type="ORF">RJ641_004173</name>
</gene>
<proteinExistence type="predicted"/>
<dbReference type="AlphaFoldDB" id="A0AAN8VE90"/>
<dbReference type="InterPro" id="IPR045107">
    <property type="entry name" value="SAC3/GANP/THP3"/>
</dbReference>
<dbReference type="GO" id="GO:0006406">
    <property type="term" value="P:mRNA export from nucleus"/>
    <property type="evidence" value="ECO:0007669"/>
    <property type="project" value="TreeGrafter"/>
</dbReference>
<sequence length="925" mass="104407">CCFYQLRTQALASLHAGLQNNQGLPVTHVAKWLGMEEEDIENLLEYHGFSIKNFEEPYMVKEAQFLNGDKEYPTKCSKLVQLKKSNRIIKDVLYPSPIVPVPAKELKESQLNKAQKQQASTPLVVKRKDFVHSLDDEMLDAEPISSANYVSPIQPLLKPSTLGQPNAKRKQVASPAFSPPVFSMDHNIPAFQLTDSALMDTKTTSPGNIPEISQARNNNHVFKTVPLQIVQTSVPQEKSVASHSSTSGNLVIMNLNKERSQHTHQEENNEIVEANHDEEVAGAKLKLFLRIWKRRASKRRELREKKHLAALAALDSLSLGPPIYPIKEQPSTFHEFNIDRVARERFEKHARSWSRLNVSDVVADTLEERNPDARCLCWKIIVCFQTKLLESHGSRIANLAASSWLPSKLMPCLNDEYDEELVISSPGLSIWKRWLPSQHSAGETCCLSIVKHANFEDINLSVSGASAVLFLVSDSISWELQKKQLYQLVTALPADSSLPLLILSVSHQDQNTDSASEMANKLGLHDIDKSYISCFNIIFLFEDQKMACLNGFFSDEKLREGLKWLASESPVQPVLYKLKTRELVLDHLNSSLEVLNHKGVNEVDPGCFVSAFNNALDHCLTEILAVSEANPSGWPCPEIDLLKKSTDEHYAVACHLPVVGWSSAARIEPYKNVLRKCELPKFSHDVSWLNRGCKTGEEIKYQGLQLKSCLVMYLNQLIRTESALTEAEAMIHSSARMKFQDSTYYILPNWVEIFRRVFNWQLESLTRRAVSLTREENFEVYVLKQRSVKPDAVGNASPYLLKPSLDEMLEVVCGTPLHVLGSSEHEAAFKPPPRLVSEKVNFQEDASSRGLMYEDRDTQDGEKVEKDDGGYLKGQNYSSSTVLFSTKAASKADNRLFKLLEQCNILQDRIDEQLSFYFGYNKSNV</sequence>
<accession>A0AAN8VE90</accession>
<dbReference type="EMBL" id="JBAMMX010000012">
    <property type="protein sequence ID" value="KAK6930079.1"/>
    <property type="molecule type" value="Genomic_DNA"/>
</dbReference>
<protein>
    <submittedName>
        <fullName evidence="1">Uncharacterized protein</fullName>
    </submittedName>
</protein>
<dbReference type="Gene3D" id="1.25.40.990">
    <property type="match status" value="1"/>
</dbReference>
<dbReference type="Proteomes" id="UP001370490">
    <property type="component" value="Unassembled WGS sequence"/>
</dbReference>
<keyword evidence="2" id="KW-1185">Reference proteome</keyword>
<dbReference type="GO" id="GO:0005737">
    <property type="term" value="C:cytoplasm"/>
    <property type="evidence" value="ECO:0007669"/>
    <property type="project" value="TreeGrafter"/>
</dbReference>
<comment type="caution">
    <text evidence="1">The sequence shown here is derived from an EMBL/GenBank/DDBJ whole genome shotgun (WGS) entry which is preliminary data.</text>
</comment>
<reference evidence="1 2" key="1">
    <citation type="submission" date="2023-12" db="EMBL/GenBank/DDBJ databases">
        <title>A high-quality genome assembly for Dillenia turbinata (Dilleniales).</title>
        <authorList>
            <person name="Chanderbali A."/>
        </authorList>
    </citation>
    <scope>NUCLEOTIDE SEQUENCE [LARGE SCALE GENOMIC DNA]</scope>
    <source>
        <strain evidence="1">LSX21</strain>
        <tissue evidence="1">Leaf</tissue>
    </source>
</reference>
<evidence type="ECO:0000313" key="1">
    <source>
        <dbReference type="EMBL" id="KAK6930079.1"/>
    </source>
</evidence>
<evidence type="ECO:0000313" key="2">
    <source>
        <dbReference type="Proteomes" id="UP001370490"/>
    </source>
</evidence>
<dbReference type="GO" id="GO:0070390">
    <property type="term" value="C:transcription export complex 2"/>
    <property type="evidence" value="ECO:0007669"/>
    <property type="project" value="TreeGrafter"/>
</dbReference>
<organism evidence="1 2">
    <name type="scientific">Dillenia turbinata</name>
    <dbReference type="NCBI Taxonomy" id="194707"/>
    <lineage>
        <taxon>Eukaryota</taxon>
        <taxon>Viridiplantae</taxon>
        <taxon>Streptophyta</taxon>
        <taxon>Embryophyta</taxon>
        <taxon>Tracheophyta</taxon>
        <taxon>Spermatophyta</taxon>
        <taxon>Magnoliopsida</taxon>
        <taxon>eudicotyledons</taxon>
        <taxon>Gunneridae</taxon>
        <taxon>Pentapetalae</taxon>
        <taxon>Dilleniales</taxon>
        <taxon>Dilleniaceae</taxon>
        <taxon>Dillenia</taxon>
    </lineage>
</organism>
<dbReference type="PANTHER" id="PTHR12436:SF17">
    <property type="entry name" value="SAC3 FAMILY PROTEIN B"/>
    <property type="match status" value="1"/>
</dbReference>
<name>A0AAN8VE90_9MAGN</name>